<evidence type="ECO:0000313" key="3">
    <source>
        <dbReference type="Proteomes" id="UP000828390"/>
    </source>
</evidence>
<keyword evidence="3" id="KW-1185">Reference proteome</keyword>
<reference evidence="2" key="1">
    <citation type="journal article" date="2019" name="bioRxiv">
        <title>The Genome of the Zebra Mussel, Dreissena polymorpha: A Resource for Invasive Species Research.</title>
        <authorList>
            <person name="McCartney M.A."/>
            <person name="Auch B."/>
            <person name="Kono T."/>
            <person name="Mallez S."/>
            <person name="Zhang Y."/>
            <person name="Obille A."/>
            <person name="Becker A."/>
            <person name="Abrahante J.E."/>
            <person name="Garbe J."/>
            <person name="Badalamenti J.P."/>
            <person name="Herman A."/>
            <person name="Mangelson H."/>
            <person name="Liachko I."/>
            <person name="Sullivan S."/>
            <person name="Sone E.D."/>
            <person name="Koren S."/>
            <person name="Silverstein K.A.T."/>
            <person name="Beckman K.B."/>
            <person name="Gohl D.M."/>
        </authorList>
    </citation>
    <scope>NUCLEOTIDE SEQUENCE</scope>
    <source>
        <strain evidence="2">Duluth1</strain>
        <tissue evidence="2">Whole animal</tissue>
    </source>
</reference>
<evidence type="ECO:0000313" key="2">
    <source>
        <dbReference type="EMBL" id="KAH3726988.1"/>
    </source>
</evidence>
<feature type="region of interest" description="Disordered" evidence="1">
    <location>
        <begin position="1"/>
        <end position="77"/>
    </location>
</feature>
<feature type="compositionally biased region" description="Low complexity" evidence="1">
    <location>
        <begin position="1"/>
        <end position="17"/>
    </location>
</feature>
<accession>A0A9D4HRN9</accession>
<reference evidence="2" key="2">
    <citation type="submission" date="2020-11" db="EMBL/GenBank/DDBJ databases">
        <authorList>
            <person name="McCartney M.A."/>
            <person name="Auch B."/>
            <person name="Kono T."/>
            <person name="Mallez S."/>
            <person name="Becker A."/>
            <person name="Gohl D.M."/>
            <person name="Silverstein K.A.T."/>
            <person name="Koren S."/>
            <person name="Bechman K.B."/>
            <person name="Herman A."/>
            <person name="Abrahante J.E."/>
            <person name="Garbe J."/>
        </authorList>
    </citation>
    <scope>NUCLEOTIDE SEQUENCE</scope>
    <source>
        <strain evidence="2">Duluth1</strain>
        <tissue evidence="2">Whole animal</tissue>
    </source>
</reference>
<evidence type="ECO:0000256" key="1">
    <source>
        <dbReference type="SAM" id="MobiDB-lite"/>
    </source>
</evidence>
<dbReference type="AlphaFoldDB" id="A0A9D4HRN9"/>
<sequence length="149" mass="16741">MFTLLQSQSQIQGSSTQENGKSPNNDQGSDKSPNYEERTGQSSTSNRQDDVLSIHPASSEHFSLSDSEEEDSEHSASVRRCLKDIFGEDACLKKDPQKLTGICLENSQKEILEQSYRSKSPNSVTAFSEECKDLFPVDEDTDFFCMYLH</sequence>
<protein>
    <submittedName>
        <fullName evidence="2">Uncharacterized protein</fullName>
    </submittedName>
</protein>
<name>A0A9D4HRN9_DREPO</name>
<gene>
    <name evidence="2" type="ORF">DPMN_052912</name>
</gene>
<proteinExistence type="predicted"/>
<dbReference type="Proteomes" id="UP000828390">
    <property type="component" value="Unassembled WGS sequence"/>
</dbReference>
<organism evidence="2 3">
    <name type="scientific">Dreissena polymorpha</name>
    <name type="common">Zebra mussel</name>
    <name type="synonym">Mytilus polymorpha</name>
    <dbReference type="NCBI Taxonomy" id="45954"/>
    <lineage>
        <taxon>Eukaryota</taxon>
        <taxon>Metazoa</taxon>
        <taxon>Spiralia</taxon>
        <taxon>Lophotrochozoa</taxon>
        <taxon>Mollusca</taxon>
        <taxon>Bivalvia</taxon>
        <taxon>Autobranchia</taxon>
        <taxon>Heteroconchia</taxon>
        <taxon>Euheterodonta</taxon>
        <taxon>Imparidentia</taxon>
        <taxon>Neoheterodontei</taxon>
        <taxon>Myida</taxon>
        <taxon>Dreissenoidea</taxon>
        <taxon>Dreissenidae</taxon>
        <taxon>Dreissena</taxon>
    </lineage>
</organism>
<dbReference type="EMBL" id="JAIWYP010000012">
    <property type="protein sequence ID" value="KAH3726988.1"/>
    <property type="molecule type" value="Genomic_DNA"/>
</dbReference>
<comment type="caution">
    <text evidence="2">The sequence shown here is derived from an EMBL/GenBank/DDBJ whole genome shotgun (WGS) entry which is preliminary data.</text>
</comment>
<feature type="compositionally biased region" description="Polar residues" evidence="1">
    <location>
        <begin position="18"/>
        <end position="32"/>
    </location>
</feature>